<proteinExistence type="predicted"/>
<dbReference type="EMBL" id="JH660676">
    <property type="protein sequence ID" value="EIM31570.1"/>
    <property type="molecule type" value="Genomic_DNA"/>
</dbReference>
<sequence length="86" mass="9606">MGQASSRLSFPTAALRMRAATTSVCAGTKHLPGSDRVTTQPQEHALTLLATEIDDEWIRGLEITEHDLPQEFIDTLFCSEFTETRR</sequence>
<keyword evidence="2" id="KW-1185">Reference proteome</keyword>
<gene>
    <name evidence="1" type="ORF">LepocDRAFT_00003020</name>
</gene>
<name>I4Z5S8_9BURK</name>
<protein>
    <submittedName>
        <fullName evidence="1">Uncharacterized protein</fullName>
    </submittedName>
</protein>
<accession>I4Z5S8</accession>
<dbReference type="Proteomes" id="UP000053899">
    <property type="component" value="Unassembled WGS sequence"/>
</dbReference>
<evidence type="ECO:0000313" key="2">
    <source>
        <dbReference type="Proteomes" id="UP000053899"/>
    </source>
</evidence>
<organism evidence="1 2">
    <name type="scientific">Leptothrix ochracea L12</name>
    <dbReference type="NCBI Taxonomy" id="735332"/>
    <lineage>
        <taxon>Bacteria</taxon>
        <taxon>Pseudomonadati</taxon>
        <taxon>Pseudomonadota</taxon>
        <taxon>Betaproteobacteria</taxon>
        <taxon>Burkholderiales</taxon>
        <taxon>Sphaerotilaceae</taxon>
        <taxon>Leptothrix</taxon>
    </lineage>
</organism>
<dbReference type="HOGENOM" id="CLU_2494101_0_0_4"/>
<evidence type="ECO:0000313" key="1">
    <source>
        <dbReference type="EMBL" id="EIM31570.1"/>
    </source>
</evidence>
<reference evidence="1 2" key="1">
    <citation type="submission" date="2012-04" db="EMBL/GenBank/DDBJ databases">
        <title>Improved High-Quality Draft sequence of Leptothrix ochracea L12.</title>
        <authorList>
            <consortium name="US DOE Joint Genome Institute"/>
            <person name="Lucas S."/>
            <person name="Han J."/>
            <person name="Lapidus A."/>
            <person name="Cheng J.-F."/>
            <person name="Goodwin L."/>
            <person name="Pitluck S."/>
            <person name="Peters L."/>
            <person name="Zeytun A."/>
            <person name="Detter J.C."/>
            <person name="Han C."/>
            <person name="Tapia R."/>
            <person name="Land M."/>
            <person name="Hauser L."/>
            <person name="Kyrpides N."/>
            <person name="Ivanova N."/>
            <person name="Pagani I."/>
            <person name="Stepanauskas R."/>
            <person name="Masland D."/>
            <person name="Poulton N."/>
            <person name="Emerson D."/>
            <person name="Fleming E."/>
            <person name="Woyke T."/>
        </authorList>
    </citation>
    <scope>NUCLEOTIDE SEQUENCE [LARGE SCALE GENOMIC DNA]</scope>
    <source>
        <strain evidence="1 2">L12</strain>
    </source>
</reference>
<dbReference type="AlphaFoldDB" id="I4Z5S8"/>